<gene>
    <name evidence="2" type="ORF">Adt_35416</name>
</gene>
<organism evidence="2 3">
    <name type="scientific">Abeliophyllum distichum</name>
    <dbReference type="NCBI Taxonomy" id="126358"/>
    <lineage>
        <taxon>Eukaryota</taxon>
        <taxon>Viridiplantae</taxon>
        <taxon>Streptophyta</taxon>
        <taxon>Embryophyta</taxon>
        <taxon>Tracheophyta</taxon>
        <taxon>Spermatophyta</taxon>
        <taxon>Magnoliopsida</taxon>
        <taxon>eudicotyledons</taxon>
        <taxon>Gunneridae</taxon>
        <taxon>Pentapetalae</taxon>
        <taxon>asterids</taxon>
        <taxon>lamiids</taxon>
        <taxon>Lamiales</taxon>
        <taxon>Oleaceae</taxon>
        <taxon>Forsythieae</taxon>
        <taxon>Abeliophyllum</taxon>
    </lineage>
</organism>
<feature type="transmembrane region" description="Helical" evidence="1">
    <location>
        <begin position="100"/>
        <end position="119"/>
    </location>
</feature>
<evidence type="ECO:0000313" key="3">
    <source>
        <dbReference type="Proteomes" id="UP001604336"/>
    </source>
</evidence>
<keyword evidence="3" id="KW-1185">Reference proteome</keyword>
<evidence type="ECO:0000313" key="2">
    <source>
        <dbReference type="EMBL" id="KAL2474680.1"/>
    </source>
</evidence>
<proteinExistence type="predicted"/>
<reference evidence="3" key="1">
    <citation type="submission" date="2024-07" db="EMBL/GenBank/DDBJ databases">
        <title>Two chromosome-level genome assemblies of Korean endemic species Abeliophyllum distichum and Forsythia ovata (Oleaceae).</title>
        <authorList>
            <person name="Jang H."/>
        </authorList>
    </citation>
    <scope>NUCLEOTIDE SEQUENCE [LARGE SCALE GENOMIC DNA]</scope>
</reference>
<name>A0ABD1QEP9_9LAMI</name>
<accession>A0ABD1QEP9</accession>
<protein>
    <submittedName>
        <fullName evidence="2">Uncharacterized protein</fullName>
    </submittedName>
</protein>
<dbReference type="AlphaFoldDB" id="A0ABD1QEP9"/>
<dbReference type="EMBL" id="JBFOLK010000011">
    <property type="protein sequence ID" value="KAL2474680.1"/>
    <property type="molecule type" value="Genomic_DNA"/>
</dbReference>
<dbReference type="Proteomes" id="UP001604336">
    <property type="component" value="Unassembled WGS sequence"/>
</dbReference>
<comment type="caution">
    <text evidence="2">The sequence shown here is derived from an EMBL/GenBank/DDBJ whole genome shotgun (WGS) entry which is preliminary data.</text>
</comment>
<keyword evidence="1" id="KW-0472">Membrane</keyword>
<keyword evidence="1" id="KW-0812">Transmembrane</keyword>
<sequence>MAVTSLGERYKECFYVSCPIGVNISLTFFTISRIKSQCSDNQVCPYKCPSCVFDQCGTVDTAERGGPSNLSEKFSNGTSTMDINDKYFDDPDSDDEVNKLLLRVSTMLAGLLLILVMVIQK</sequence>
<keyword evidence="1" id="KW-1133">Transmembrane helix</keyword>
<evidence type="ECO:0000256" key="1">
    <source>
        <dbReference type="SAM" id="Phobius"/>
    </source>
</evidence>